<feature type="domain" description="Alpha-L-glutamate ligase-related protein ATP-grasp" evidence="1">
    <location>
        <begin position="132"/>
        <end position="361"/>
    </location>
</feature>
<evidence type="ECO:0000313" key="2">
    <source>
        <dbReference type="EMBL" id="QYZ79860.1"/>
    </source>
</evidence>
<protein>
    <recommendedName>
        <fullName evidence="1">Alpha-L-glutamate ligase-related protein ATP-grasp domain-containing protein</fullName>
    </recommendedName>
</protein>
<dbReference type="SUPFAM" id="SSF56059">
    <property type="entry name" value="Glutathione synthetase ATP-binding domain-like"/>
    <property type="match status" value="1"/>
</dbReference>
<organism evidence="2 3">
    <name type="scientific">Methanofollis formosanus</name>
    <dbReference type="NCBI Taxonomy" id="299308"/>
    <lineage>
        <taxon>Archaea</taxon>
        <taxon>Methanobacteriati</taxon>
        <taxon>Methanobacteriota</taxon>
        <taxon>Stenosarchaea group</taxon>
        <taxon>Methanomicrobia</taxon>
        <taxon>Methanomicrobiales</taxon>
        <taxon>Methanomicrobiaceae</taxon>
        <taxon>Methanofollis</taxon>
    </lineage>
</organism>
<keyword evidence="3" id="KW-1185">Reference proteome</keyword>
<dbReference type="RefSeq" id="WP_220681167.1">
    <property type="nucleotide sequence ID" value="NZ_CP037968.1"/>
</dbReference>
<reference evidence="2" key="1">
    <citation type="journal article" date="2005" name="Int. J. Syst. Evol. Microbiol.">
        <title>Methanofollis formosanus sp. nov., isolated from a fish pond.</title>
        <authorList>
            <person name="Wu S.Y."/>
            <person name="Chen S.C."/>
            <person name="Lai M.C."/>
        </authorList>
    </citation>
    <scope>NUCLEOTIDE SEQUENCE</scope>
    <source>
        <strain evidence="2">ML15</strain>
    </source>
</reference>
<dbReference type="Proteomes" id="UP000826709">
    <property type="component" value="Chromosome"/>
</dbReference>
<evidence type="ECO:0000313" key="3">
    <source>
        <dbReference type="Proteomes" id="UP000826709"/>
    </source>
</evidence>
<dbReference type="Pfam" id="PF14397">
    <property type="entry name" value="ATPgrasp_ST"/>
    <property type="match status" value="1"/>
</dbReference>
<name>A0A8G1EGJ1_9EURY</name>
<gene>
    <name evidence="2" type="ORF">E2N92_10715</name>
</gene>
<reference evidence="2" key="2">
    <citation type="submission" date="2019-03" db="EMBL/GenBank/DDBJ databases">
        <authorList>
            <person name="Chen S.-C."/>
            <person name="Wu S.-Y."/>
            <person name="Lai M.-C."/>
        </authorList>
    </citation>
    <scope>NUCLEOTIDE SEQUENCE</scope>
    <source>
        <strain evidence="2">ML15</strain>
    </source>
</reference>
<dbReference type="KEGG" id="mfk:E2N92_10715"/>
<proteinExistence type="predicted"/>
<dbReference type="EMBL" id="CP037968">
    <property type="protein sequence ID" value="QYZ79860.1"/>
    <property type="molecule type" value="Genomic_DNA"/>
</dbReference>
<dbReference type="InterPro" id="IPR039523">
    <property type="entry name" value="RimK-rel_E_lig_ATP-grasp"/>
</dbReference>
<evidence type="ECO:0000259" key="1">
    <source>
        <dbReference type="Pfam" id="PF14397"/>
    </source>
</evidence>
<sequence length="383" mass="45159">MKQMISDNTREYIFNSFNRIKLWANNQIYKHKIREISRQNPGCSAITDKNYLEHVKYWKAQGFKDVDRRWYLFYRNCSGIDDVRYVPENIYYNKIEPNLNNQYLSFGYADKNFYERRYNPDLFPETILRCINGIFYDRFYNKIDENDSHSILDDCGAEECVLKPTIDSGGGRGVQIARIDRGEIFDAQSRKISFNDRVHFYGGNFVIQHKIEQNEFFARFHSDSINTMKLYTYYSEHSDEAYVLKSVLRMGINNRFMDNQGAGGISCGICPDGRLNSFAYDKYGYTCCEHPNSKMSFEDKVVPNFSEAINVAKRIQNSNHHFRVLGIDMYVDRKGNTRILEINTKNNEINFHQLYGGSLFGDFTEEVIEISKKQVNRDRILWY</sequence>
<accession>A0A8G1EGJ1</accession>
<dbReference type="AlphaFoldDB" id="A0A8G1EGJ1"/>